<keyword evidence="9 12" id="KW-0030">Aminoacyl-tRNA synthetase</keyword>
<dbReference type="PROSITE" id="PS51483">
    <property type="entry name" value="B5"/>
    <property type="match status" value="1"/>
</dbReference>
<dbReference type="GO" id="GO:0003723">
    <property type="term" value="F:RNA binding"/>
    <property type="evidence" value="ECO:0007669"/>
    <property type="project" value="InterPro"/>
</dbReference>
<dbReference type="InterPro" id="IPR009061">
    <property type="entry name" value="DNA-bd_dom_put_sf"/>
</dbReference>
<keyword evidence="7" id="KW-0460">Magnesium</keyword>
<evidence type="ECO:0000256" key="1">
    <source>
        <dbReference type="ARBA" id="ARBA00001946"/>
    </source>
</evidence>
<geneLocation type="plastid" evidence="12"/>
<keyword evidence="3" id="KW-0436">Ligase</keyword>
<dbReference type="Pfam" id="PF17759">
    <property type="entry name" value="tRNA_synthFbeta"/>
    <property type="match status" value="1"/>
</dbReference>
<protein>
    <recommendedName>
        <fullName evidence="2">phenylalanine--tRNA ligase</fullName>
        <ecNumber evidence="2">6.1.1.20</ecNumber>
    </recommendedName>
</protein>
<dbReference type="GO" id="GO:0009328">
    <property type="term" value="C:phenylalanine-tRNA ligase complex"/>
    <property type="evidence" value="ECO:0007669"/>
    <property type="project" value="TreeGrafter"/>
</dbReference>
<keyword evidence="12" id="KW-0934">Plastid</keyword>
<dbReference type="PROSITE" id="PS51447">
    <property type="entry name" value="FDX_ACB"/>
    <property type="match status" value="1"/>
</dbReference>
<dbReference type="InterPro" id="IPR020825">
    <property type="entry name" value="Phe-tRNA_synthase-like_B3/B4"/>
</dbReference>
<dbReference type="PANTHER" id="PTHR10947">
    <property type="entry name" value="PHENYLALANYL-TRNA SYNTHETASE BETA CHAIN AND LEUCINE-RICH REPEAT-CONTAINING PROTEIN 47"/>
    <property type="match status" value="1"/>
</dbReference>
<feature type="domain" description="FDX-ACB" evidence="10">
    <location>
        <begin position="600"/>
        <end position="688"/>
    </location>
</feature>
<evidence type="ECO:0000256" key="6">
    <source>
        <dbReference type="ARBA" id="ARBA00022840"/>
    </source>
</evidence>
<dbReference type="EC" id="6.1.1.20" evidence="2"/>
<dbReference type="Gene3D" id="3.30.930.10">
    <property type="entry name" value="Bira Bifunctional Protein, Domain 2"/>
    <property type="match status" value="1"/>
</dbReference>
<dbReference type="Gene3D" id="3.50.40.10">
    <property type="entry name" value="Phenylalanyl-trna Synthetase, Chain B, domain 3"/>
    <property type="match status" value="1"/>
</dbReference>
<evidence type="ECO:0000256" key="2">
    <source>
        <dbReference type="ARBA" id="ARBA00012814"/>
    </source>
</evidence>
<dbReference type="SMART" id="SM00874">
    <property type="entry name" value="B5"/>
    <property type="match status" value="1"/>
</dbReference>
<evidence type="ECO:0000256" key="3">
    <source>
        <dbReference type="ARBA" id="ARBA00022598"/>
    </source>
</evidence>
<dbReference type="SMART" id="SM00896">
    <property type="entry name" value="FDX-ACB"/>
    <property type="match status" value="1"/>
</dbReference>
<sequence>MKFSWKWLNDILNLKNTNLKNAISCLTLAGFEIENIEVLYIEPNTKDYIIDITITTNRVDIYSLVGLAREISSILNLSLPTEYQHIYRYNKCILKNTNKKIKYQSSSDLYIDQITHITNNQSPKWLIDYLKTYKLKTENLFNDTTEYIKIKWGHGINIINKNTPNNTYFKELFYKINQHDKNINLKFNPSNKVDIYSKKNIKFNQKILPIERYKRFTINNDKQIIIICSNYRINHLKQNTKLIKENDKYDLIKAHREALNILRTYTKGIHGQSYKYRKALHNTPRVEITKVQINQVLGYLQKDKNYILTNKKILNTLNELHFKPKYKNTEKKFIVQIPLPRIHDIKRPIDVIEEIARIYGFNKFKDDLPAISTEGHTSKKAHILKNIRHIFRNLGLYEVINYSLMKKVSNNLNHSINIYNPLMQEQSIMRQNLALNLINKTQYNTSKNWNIAVFEIGRIFKYVNSNSNQYEENTHLAGLIAGRNNNRNNWADKPNNINWFKTKGLIEEFFEKLDTKIAWEPYSESKNVNQRMYIFNIIDTKQTAIIYHKLSLTKIGILGKVKKHKDALESYKYLFEINLDLLIKKMHTSLNLNYRFHKYSLYPNVTRDISIQLKKTEYIKDIQNKILINRNPLIESINIFNEYKAEQMKNIRHVGLRITYRSYIKTLGENDIQILNKEIDKILQQYLI</sequence>
<dbReference type="InterPro" id="IPR036690">
    <property type="entry name" value="Fdx_antiC-bd_sf"/>
</dbReference>
<dbReference type="InterPro" id="IPR045060">
    <property type="entry name" value="Phe-tRNA-ligase_IIc_bsu"/>
</dbReference>
<dbReference type="RefSeq" id="YP_009257626.1">
    <property type="nucleotide sequence ID" value="NC_030338.1"/>
</dbReference>
<dbReference type="InterPro" id="IPR005121">
    <property type="entry name" value="Fdx_antiC-bd"/>
</dbReference>
<reference evidence="12" key="2">
    <citation type="submission" date="2016-06" db="EMBL/GenBank/DDBJ databases">
        <title>Genomic and phylogenetic analysis of Gastroclonium compressum supports its reinstatement to Coeloseira (Champiaceae, Rhodophyta).</title>
        <authorList>
            <person name="Kilpatrick Z."/>
            <person name="Hughey J.R."/>
        </authorList>
    </citation>
    <scope>NUCLEOTIDE SEQUENCE</scope>
</reference>
<dbReference type="PANTHER" id="PTHR10947:SF0">
    <property type="entry name" value="PHENYLALANINE--TRNA LIGASE BETA SUBUNIT"/>
    <property type="match status" value="1"/>
</dbReference>
<organism evidence="12">
    <name type="scientific">Gastroclonium compressum</name>
    <name type="common">Red alga</name>
    <name type="synonym">Coeloseira compressa</name>
    <dbReference type="NCBI Taxonomy" id="1852973"/>
    <lineage>
        <taxon>Eukaryota</taxon>
        <taxon>Rhodophyta</taxon>
        <taxon>Florideophyceae</taxon>
        <taxon>Rhodymeniophycidae</taxon>
        <taxon>Rhodymeniales</taxon>
        <taxon>Champiaceae</taxon>
        <taxon>Coeloseira</taxon>
    </lineage>
</organism>
<dbReference type="GO" id="GO:0000287">
    <property type="term" value="F:magnesium ion binding"/>
    <property type="evidence" value="ECO:0007669"/>
    <property type="project" value="InterPro"/>
</dbReference>
<gene>
    <name evidence="12" type="primary">syfB</name>
</gene>
<name>A0A173G0A7_GASCM</name>
<dbReference type="Gene3D" id="3.30.70.380">
    <property type="entry name" value="Ferrodoxin-fold anticodon-binding domain"/>
    <property type="match status" value="1"/>
</dbReference>
<keyword evidence="8" id="KW-0648">Protein biosynthesis</keyword>
<evidence type="ECO:0000259" key="11">
    <source>
        <dbReference type="PROSITE" id="PS51483"/>
    </source>
</evidence>
<evidence type="ECO:0000259" key="10">
    <source>
        <dbReference type="PROSITE" id="PS51447"/>
    </source>
</evidence>
<dbReference type="SUPFAM" id="SSF55681">
    <property type="entry name" value="Class II aaRS and biotin synthetases"/>
    <property type="match status" value="1"/>
</dbReference>
<dbReference type="SUPFAM" id="SSF54991">
    <property type="entry name" value="Anticodon-binding domain of PheRS"/>
    <property type="match status" value="1"/>
</dbReference>
<dbReference type="Gene3D" id="3.30.56.10">
    <property type="match status" value="2"/>
</dbReference>
<evidence type="ECO:0000313" key="12">
    <source>
        <dbReference type="EMBL" id="ANH09709.1"/>
    </source>
</evidence>
<keyword evidence="6" id="KW-0067">ATP-binding</keyword>
<feature type="domain" description="B5" evidence="11">
    <location>
        <begin position="281"/>
        <end position="366"/>
    </location>
</feature>
<dbReference type="AlphaFoldDB" id="A0A173G0A7"/>
<evidence type="ECO:0000256" key="8">
    <source>
        <dbReference type="ARBA" id="ARBA00022917"/>
    </source>
</evidence>
<dbReference type="GO" id="GO:0006432">
    <property type="term" value="P:phenylalanyl-tRNA aminoacylation"/>
    <property type="evidence" value="ECO:0007669"/>
    <property type="project" value="InterPro"/>
</dbReference>
<dbReference type="InterPro" id="IPR045864">
    <property type="entry name" value="aa-tRNA-synth_II/BPL/LPL"/>
</dbReference>
<dbReference type="EMBL" id="KU053957">
    <property type="protein sequence ID" value="ANH09709.1"/>
    <property type="molecule type" value="Genomic_DNA"/>
</dbReference>
<dbReference type="InterPro" id="IPR005147">
    <property type="entry name" value="tRNA_synthase_B5-dom"/>
</dbReference>
<evidence type="ECO:0000256" key="9">
    <source>
        <dbReference type="ARBA" id="ARBA00023146"/>
    </source>
</evidence>
<dbReference type="GeneID" id="27983287"/>
<keyword evidence="4" id="KW-0479">Metal-binding</keyword>
<dbReference type="Pfam" id="PF03484">
    <property type="entry name" value="B5"/>
    <property type="match status" value="1"/>
</dbReference>
<dbReference type="SUPFAM" id="SSF46955">
    <property type="entry name" value="Putative DNA-binding domain"/>
    <property type="match status" value="2"/>
</dbReference>
<dbReference type="Pfam" id="PF03147">
    <property type="entry name" value="FDX-ACB"/>
    <property type="match status" value="1"/>
</dbReference>
<evidence type="ECO:0000256" key="5">
    <source>
        <dbReference type="ARBA" id="ARBA00022741"/>
    </source>
</evidence>
<accession>A0A173G0A7</accession>
<evidence type="ECO:0000256" key="7">
    <source>
        <dbReference type="ARBA" id="ARBA00022842"/>
    </source>
</evidence>
<proteinExistence type="predicted"/>
<reference evidence="12" key="1">
    <citation type="submission" date="2015-11" db="EMBL/GenBank/DDBJ databases">
        <authorList>
            <person name="Zhang Y."/>
            <person name="Guo Z."/>
        </authorList>
    </citation>
    <scope>NUCLEOTIDE SEQUENCE</scope>
</reference>
<comment type="cofactor">
    <cofactor evidence="1">
        <name>Mg(2+)</name>
        <dbReference type="ChEBI" id="CHEBI:18420"/>
    </cofactor>
</comment>
<dbReference type="InterPro" id="IPR041616">
    <property type="entry name" value="PheRS_beta_core"/>
</dbReference>
<dbReference type="GO" id="GO:0005524">
    <property type="term" value="F:ATP binding"/>
    <property type="evidence" value="ECO:0007669"/>
    <property type="project" value="UniProtKB-KW"/>
</dbReference>
<dbReference type="GO" id="GO:0004826">
    <property type="term" value="F:phenylalanine-tRNA ligase activity"/>
    <property type="evidence" value="ECO:0007669"/>
    <property type="project" value="UniProtKB-EC"/>
</dbReference>
<evidence type="ECO:0000256" key="4">
    <source>
        <dbReference type="ARBA" id="ARBA00022723"/>
    </source>
</evidence>
<keyword evidence="5" id="KW-0547">Nucleotide-binding</keyword>